<gene>
    <name evidence="3" type="ORF">CCMA1212_008368</name>
</gene>
<evidence type="ECO:0000259" key="2">
    <source>
        <dbReference type="Pfam" id="PF14521"/>
    </source>
</evidence>
<evidence type="ECO:0000313" key="4">
    <source>
        <dbReference type="Proteomes" id="UP001642720"/>
    </source>
</evidence>
<evidence type="ECO:0000256" key="1">
    <source>
        <dbReference type="SAM" id="SignalP"/>
    </source>
</evidence>
<dbReference type="Gene3D" id="3.40.390.10">
    <property type="entry name" value="Collagenase (Catalytic Domain)"/>
    <property type="match status" value="1"/>
</dbReference>
<protein>
    <recommendedName>
        <fullName evidence="2">Lysine-specific metallo-endopeptidase domain-containing protein</fullName>
    </recommendedName>
</protein>
<organism evidence="3 4">
    <name type="scientific">Trichoderma ghanense</name>
    <dbReference type="NCBI Taxonomy" id="65468"/>
    <lineage>
        <taxon>Eukaryota</taxon>
        <taxon>Fungi</taxon>
        <taxon>Dikarya</taxon>
        <taxon>Ascomycota</taxon>
        <taxon>Pezizomycotina</taxon>
        <taxon>Sordariomycetes</taxon>
        <taxon>Hypocreomycetidae</taxon>
        <taxon>Hypocreales</taxon>
        <taxon>Hypocreaceae</taxon>
        <taxon>Trichoderma</taxon>
    </lineage>
</organism>
<keyword evidence="1" id="KW-0732">Signal</keyword>
<feature type="domain" description="Lysine-specific metallo-endopeptidase" evidence="2">
    <location>
        <begin position="223"/>
        <end position="329"/>
    </location>
</feature>
<name>A0ABY2GZ00_9HYPO</name>
<reference evidence="3 4" key="1">
    <citation type="submission" date="2018-01" db="EMBL/GenBank/DDBJ databases">
        <title>Genome characterization of the sugarcane-associated fungus Trichoderma ghanense CCMA-1212 and their application in lignocelulose bioconversion.</title>
        <authorList>
            <person name="Steindorff A.S."/>
            <person name="Mendes T.D."/>
            <person name="Vilela E.S.D."/>
            <person name="Rodrigues D.S."/>
            <person name="Formighieri E.F."/>
            <person name="Melo I.S."/>
            <person name="Favaro L.C.L."/>
        </authorList>
    </citation>
    <scope>NUCLEOTIDE SEQUENCE [LARGE SCALE GENOMIC DNA]</scope>
    <source>
        <strain evidence="3 4">CCMA-1212</strain>
    </source>
</reference>
<dbReference type="GeneID" id="300579953"/>
<dbReference type="InterPro" id="IPR029463">
    <property type="entry name" value="Lys_MEP"/>
</dbReference>
<sequence length="350" mass="40193">MSPPVNMMNLLLLLVLAPSITLSQGNPIASRMFTLVNCDNTGLDNMLLQIHALAQAVVDDLSDVLDGNTYGDDDGSKEWYTARNLRLLFGTAFSEVDGQPGGLRFQGESEAMANDVRYRFLELAHAFETFWWDPRYNYIFCRAESDPLPFKKPVVVGDWFDLAPPDELQNPITDDEDWDDNYVYYRNSPYYRTDDENLNGRRMVVMESRSENVCEGAADAGGNKPRAFMYIHEGDFLQWMAFCNSFWDVPQAIENSDDGDNLDDFITRHTALLHELMHMRYPRLVVDIKDRVGVMEEDRNFYGWNGATALGVYKPDQAYNNADNYRLLAETVAYKPRHWRKPVWVETAPS</sequence>
<comment type="caution">
    <text evidence="3">The sequence shown here is derived from an EMBL/GenBank/DDBJ whole genome shotgun (WGS) entry which is preliminary data.</text>
</comment>
<keyword evidence="4" id="KW-1185">Reference proteome</keyword>
<dbReference type="InterPro" id="IPR024079">
    <property type="entry name" value="MetalloPept_cat_dom_sf"/>
</dbReference>
<dbReference type="EMBL" id="PPTA01000012">
    <property type="protein sequence ID" value="TFB00118.1"/>
    <property type="molecule type" value="Genomic_DNA"/>
</dbReference>
<feature type="chain" id="PRO_5046721031" description="Lysine-specific metallo-endopeptidase domain-containing protein" evidence="1">
    <location>
        <begin position="26"/>
        <end position="350"/>
    </location>
</feature>
<feature type="signal peptide" evidence="1">
    <location>
        <begin position="1"/>
        <end position="25"/>
    </location>
</feature>
<evidence type="ECO:0000313" key="3">
    <source>
        <dbReference type="EMBL" id="TFB00118.1"/>
    </source>
</evidence>
<dbReference type="RefSeq" id="XP_073556319.1">
    <property type="nucleotide sequence ID" value="XM_073705503.1"/>
</dbReference>
<dbReference type="SUPFAM" id="SSF55486">
    <property type="entry name" value="Metalloproteases ('zincins'), catalytic domain"/>
    <property type="match status" value="1"/>
</dbReference>
<dbReference type="Pfam" id="PF14521">
    <property type="entry name" value="Aspzincin_M35"/>
    <property type="match status" value="1"/>
</dbReference>
<dbReference type="Proteomes" id="UP001642720">
    <property type="component" value="Unassembled WGS sequence"/>
</dbReference>
<proteinExistence type="predicted"/>
<accession>A0ABY2GZ00</accession>